<organism evidence="2 3">
    <name type="scientific">Acidiplasma aeolicum</name>
    <dbReference type="NCBI Taxonomy" id="507754"/>
    <lineage>
        <taxon>Archaea</taxon>
        <taxon>Methanobacteriati</taxon>
        <taxon>Thermoplasmatota</taxon>
        <taxon>Thermoplasmata</taxon>
        <taxon>Thermoplasmatales</taxon>
        <taxon>Ferroplasmaceae</taxon>
        <taxon>Acidiplasma</taxon>
    </lineage>
</organism>
<name>A0A0Q0VSE1_9ARCH</name>
<keyword evidence="3" id="KW-1185">Reference proteome</keyword>
<evidence type="ECO:0000313" key="2">
    <source>
        <dbReference type="EMBL" id="KQB34301.1"/>
    </source>
</evidence>
<dbReference type="AlphaFoldDB" id="A0A0Q0VSE1"/>
<evidence type="ECO:0000313" key="3">
    <source>
        <dbReference type="Proteomes" id="UP000050320"/>
    </source>
</evidence>
<protein>
    <submittedName>
        <fullName evidence="2">Uncharacterized protein</fullName>
    </submittedName>
</protein>
<dbReference type="RefSeq" id="WP_052656678.1">
    <property type="nucleotide sequence ID" value="NZ_JBBYJF010000005.1"/>
</dbReference>
<keyword evidence="1" id="KW-0472">Membrane</keyword>
<keyword evidence="1" id="KW-1133">Transmembrane helix</keyword>
<accession>A0A0Q0VSE1</accession>
<dbReference type="EMBL" id="LKBG01000247">
    <property type="protein sequence ID" value="KQB34301.1"/>
    <property type="molecule type" value="Genomic_DNA"/>
</dbReference>
<reference evidence="2 3" key="1">
    <citation type="submission" date="2015-09" db="EMBL/GenBank/DDBJ databases">
        <title>Heavy metals and arsenic resistance mechanisms in polyextremophilic archaea of the family Ferroplasmaceae.</title>
        <authorList>
            <person name="Bulaev A.G."/>
            <person name="Kanygina A.V."/>
        </authorList>
    </citation>
    <scope>NUCLEOTIDE SEQUENCE [LARGE SCALE GENOMIC DNA]</scope>
    <source>
        <strain evidence="2 3">VT</strain>
    </source>
</reference>
<dbReference type="GeneID" id="84222725"/>
<feature type="transmembrane region" description="Helical" evidence="1">
    <location>
        <begin position="49"/>
        <end position="70"/>
    </location>
</feature>
<gene>
    <name evidence="2" type="ORF">AOG54_05300</name>
</gene>
<feature type="transmembrane region" description="Helical" evidence="1">
    <location>
        <begin position="91"/>
        <end position="111"/>
    </location>
</feature>
<comment type="caution">
    <text evidence="2">The sequence shown here is derived from an EMBL/GenBank/DDBJ whole genome shotgun (WGS) entry which is preliminary data.</text>
</comment>
<proteinExistence type="predicted"/>
<sequence>MADEDNMARLESEAALIYSSLFLVVLILMLYGIFVGTLFKTIFMSSMGHVFIIIMLIMTLITALEIIHIYRIYKCIRCYDIQRAKKLNSTIFAITGMIFSGLITGIILILLNDSLKLNN</sequence>
<keyword evidence="1" id="KW-0812">Transmembrane</keyword>
<evidence type="ECO:0000256" key="1">
    <source>
        <dbReference type="SAM" id="Phobius"/>
    </source>
</evidence>
<feature type="transmembrane region" description="Helical" evidence="1">
    <location>
        <begin position="21"/>
        <end position="43"/>
    </location>
</feature>
<dbReference type="Proteomes" id="UP000050320">
    <property type="component" value="Unassembled WGS sequence"/>
</dbReference>